<dbReference type="EMBL" id="ACBZ01000003">
    <property type="protein sequence ID" value="EEG50931.1"/>
    <property type="molecule type" value="Genomic_DNA"/>
</dbReference>
<dbReference type="GO" id="GO:0008324">
    <property type="term" value="F:monoatomic cation transmembrane transporter activity"/>
    <property type="evidence" value="ECO:0007669"/>
    <property type="project" value="InterPro"/>
</dbReference>
<protein>
    <recommendedName>
        <fullName evidence="9">RCK C-terminal domain-containing protein</fullName>
    </recommendedName>
</protein>
<dbReference type="InterPro" id="IPR014743">
    <property type="entry name" value="Cl-channel_core"/>
</dbReference>
<dbReference type="PATRIC" id="fig|476272.21.peg.3139"/>
<dbReference type="CDD" id="cd01031">
    <property type="entry name" value="EriC"/>
    <property type="match status" value="1"/>
</dbReference>
<keyword evidence="4 8" id="KW-1133">Transmembrane helix</keyword>
<organism evidence="10 11">
    <name type="scientific">Blautia hydrogenotrophica (strain DSM 10507 / JCM 14656 / S5a33)</name>
    <name type="common">Ruminococcus hydrogenotrophicus</name>
    <dbReference type="NCBI Taxonomy" id="476272"/>
    <lineage>
        <taxon>Bacteria</taxon>
        <taxon>Bacillati</taxon>
        <taxon>Bacillota</taxon>
        <taxon>Clostridia</taxon>
        <taxon>Lachnospirales</taxon>
        <taxon>Lachnospiraceae</taxon>
        <taxon>Blautia</taxon>
    </lineage>
</organism>
<feature type="transmembrane region" description="Helical" evidence="8">
    <location>
        <begin position="169"/>
        <end position="194"/>
    </location>
</feature>
<dbReference type="Pfam" id="PF00654">
    <property type="entry name" value="Voltage_CLC"/>
    <property type="match status" value="1"/>
</dbReference>
<feature type="transmembrane region" description="Helical" evidence="8">
    <location>
        <begin position="344"/>
        <end position="367"/>
    </location>
</feature>
<dbReference type="HOGENOM" id="CLU_015263_7_4_9"/>
<feature type="transmembrane region" description="Helical" evidence="8">
    <location>
        <begin position="72"/>
        <end position="92"/>
    </location>
</feature>
<dbReference type="Gene3D" id="3.30.70.1450">
    <property type="entry name" value="Regulator of K+ conductance, C-terminal domain"/>
    <property type="match status" value="1"/>
</dbReference>
<keyword evidence="3 8" id="KW-0812">Transmembrane</keyword>
<dbReference type="SUPFAM" id="SSF81340">
    <property type="entry name" value="Clc chloride channel"/>
    <property type="match status" value="1"/>
</dbReference>
<dbReference type="PANTHER" id="PTHR45711:SF6">
    <property type="entry name" value="CHLORIDE CHANNEL PROTEIN"/>
    <property type="match status" value="1"/>
</dbReference>
<comment type="subcellular location">
    <subcellularLocation>
        <location evidence="1">Membrane</location>
        <topology evidence="1">Multi-pass membrane protein</topology>
    </subcellularLocation>
</comment>
<dbReference type="eggNOG" id="COG0569">
    <property type="taxonomic scope" value="Bacteria"/>
</dbReference>
<sequence length="554" mass="60684">MPESAKQREELRLKNSTPNALKRTEFLPVVLIGEGIAVGAVSGVVVLLYRVALKYADEWLAEILNFMKRSPVTIVLWFLILLLLALIVGRLLRWEPLISGSGIPQLEGEMVGKLRQCWWRVIAAKFAGGFLSLMAGLSLGREGPSIQLGAMAGKGVSRLTKRGITEEKFLLTCGASAGLSAAFHAPLAGVMFSLEELHKSFSVSLLVSAMCSSVTADFISAQFLGFEPVFRFQLSQELPVQYYWALLLLGLILGLLGVFYNKTTLKVQQIFQSIPHLNETTRLFIPFLMAGVIGFTLPELLGSGHDLVMDLADGQRALGVLVALLALKFLFSLCSFGSGAPGGIFFPLLVLGSMIGTIFATAGVQYFGMSPEYISNFIILAMAGYFTAIVRAPMTGIILIFEMTGSLSQMLSLAIVSIVAYVVATLLKSEPIYESLLNSLLKRRGVEEPPAGAERVLMEFVIRHGSRAADNKIKEIEWPKDSLIVALQRGEREVLPNGDTYLLPSDTLVVMTPARCEGKVYDEMVQLCYHKAETKPQKEWWERKKKNTAGGGHK</sequence>
<evidence type="ECO:0000256" key="7">
    <source>
        <dbReference type="ARBA" id="ARBA00023214"/>
    </source>
</evidence>
<dbReference type="InterPro" id="IPR001807">
    <property type="entry name" value="ClC"/>
</dbReference>
<keyword evidence="5" id="KW-0406">Ion transport</keyword>
<feature type="transmembrane region" description="Helical" evidence="8">
    <location>
        <begin position="26"/>
        <end position="51"/>
    </location>
</feature>
<evidence type="ECO:0000256" key="3">
    <source>
        <dbReference type="ARBA" id="ARBA00022692"/>
    </source>
</evidence>
<proteinExistence type="predicted"/>
<comment type="caution">
    <text evidence="10">The sequence shown here is derived from an EMBL/GenBank/DDBJ whole genome shotgun (WGS) entry which is preliminary data.</text>
</comment>
<feature type="transmembrane region" description="Helical" evidence="8">
    <location>
        <begin position="407"/>
        <end position="427"/>
    </location>
</feature>
<evidence type="ECO:0000256" key="2">
    <source>
        <dbReference type="ARBA" id="ARBA00022448"/>
    </source>
</evidence>
<dbReference type="AlphaFoldDB" id="C0CH21"/>
<evidence type="ECO:0000256" key="6">
    <source>
        <dbReference type="ARBA" id="ARBA00023136"/>
    </source>
</evidence>
<dbReference type="PRINTS" id="PR00762">
    <property type="entry name" value="CLCHANNEL"/>
</dbReference>
<feature type="transmembrane region" description="Helical" evidence="8">
    <location>
        <begin position="379"/>
        <end position="401"/>
    </location>
</feature>
<dbReference type="GO" id="GO:0005886">
    <property type="term" value="C:plasma membrane"/>
    <property type="evidence" value="ECO:0007669"/>
    <property type="project" value="TreeGrafter"/>
</dbReference>
<dbReference type="GO" id="GO:0005247">
    <property type="term" value="F:voltage-gated chloride channel activity"/>
    <property type="evidence" value="ECO:0007669"/>
    <property type="project" value="TreeGrafter"/>
</dbReference>
<feature type="domain" description="RCK C-terminal" evidence="9">
    <location>
        <begin position="444"/>
        <end position="526"/>
    </location>
</feature>
<dbReference type="SUPFAM" id="SSF116726">
    <property type="entry name" value="TrkA C-terminal domain-like"/>
    <property type="match status" value="1"/>
</dbReference>
<feature type="transmembrane region" description="Helical" evidence="8">
    <location>
        <begin position="280"/>
        <end position="297"/>
    </location>
</feature>
<evidence type="ECO:0000259" key="9">
    <source>
        <dbReference type="PROSITE" id="PS51202"/>
    </source>
</evidence>
<keyword evidence="7" id="KW-0868">Chloride</keyword>
<keyword evidence="11" id="KW-1185">Reference proteome</keyword>
<feature type="transmembrane region" description="Helical" evidence="8">
    <location>
        <begin position="242"/>
        <end position="260"/>
    </location>
</feature>
<evidence type="ECO:0000256" key="5">
    <source>
        <dbReference type="ARBA" id="ARBA00023065"/>
    </source>
</evidence>
<dbReference type="eggNOG" id="COG0038">
    <property type="taxonomic scope" value="Bacteria"/>
</dbReference>
<reference evidence="10 11" key="2">
    <citation type="submission" date="2009-02" db="EMBL/GenBank/DDBJ databases">
        <title>Draft genome sequence of Blautia hydrogenotrophica DSM 10507 (Ruminococcus hydrogenotrophicus DSM 10507).</title>
        <authorList>
            <person name="Sudarsanam P."/>
            <person name="Ley R."/>
            <person name="Guruge J."/>
            <person name="Turnbaugh P.J."/>
            <person name="Mahowald M."/>
            <person name="Liep D."/>
            <person name="Gordon J."/>
        </authorList>
    </citation>
    <scope>NUCLEOTIDE SEQUENCE [LARGE SCALE GENOMIC DNA]</scope>
    <source>
        <strain evidence="11">DSM 10507 / JCM 14656 / S5a33</strain>
    </source>
</reference>
<reference evidence="10 11" key="1">
    <citation type="submission" date="2009-01" db="EMBL/GenBank/DDBJ databases">
        <authorList>
            <person name="Fulton L."/>
            <person name="Clifton S."/>
            <person name="Fulton B."/>
            <person name="Xu J."/>
            <person name="Minx P."/>
            <person name="Pepin K.H."/>
            <person name="Johnson M."/>
            <person name="Bhonagiri V."/>
            <person name="Nash W.E."/>
            <person name="Mardis E.R."/>
            <person name="Wilson R.K."/>
        </authorList>
    </citation>
    <scope>NUCLEOTIDE SEQUENCE [LARGE SCALE GENOMIC DNA]</scope>
    <source>
        <strain evidence="11">DSM 10507 / JCM 14656 / S5a33</strain>
    </source>
</reference>
<dbReference type="GO" id="GO:0006813">
    <property type="term" value="P:potassium ion transport"/>
    <property type="evidence" value="ECO:0007669"/>
    <property type="project" value="InterPro"/>
</dbReference>
<evidence type="ECO:0000256" key="8">
    <source>
        <dbReference type="SAM" id="Phobius"/>
    </source>
</evidence>
<gene>
    <name evidence="10" type="ORF">RUMHYD_00133</name>
</gene>
<keyword evidence="6 8" id="KW-0472">Membrane</keyword>
<evidence type="ECO:0000313" key="10">
    <source>
        <dbReference type="EMBL" id="EEG50931.1"/>
    </source>
</evidence>
<dbReference type="InterPro" id="IPR006037">
    <property type="entry name" value="RCK_C"/>
</dbReference>
<evidence type="ECO:0000256" key="4">
    <source>
        <dbReference type="ARBA" id="ARBA00022989"/>
    </source>
</evidence>
<name>C0CH21_BLAHS</name>
<keyword evidence="2" id="KW-0813">Transport</keyword>
<feature type="transmembrane region" description="Helical" evidence="8">
    <location>
        <begin position="118"/>
        <end position="139"/>
    </location>
</feature>
<dbReference type="Pfam" id="PF02080">
    <property type="entry name" value="TrkA_C"/>
    <property type="match status" value="1"/>
</dbReference>
<accession>C0CH21</accession>
<dbReference type="PROSITE" id="PS51202">
    <property type="entry name" value="RCK_C"/>
    <property type="match status" value="1"/>
</dbReference>
<dbReference type="Gene3D" id="1.10.3080.10">
    <property type="entry name" value="Clc chloride channel"/>
    <property type="match status" value="1"/>
</dbReference>
<feature type="transmembrane region" description="Helical" evidence="8">
    <location>
        <begin position="318"/>
        <end position="338"/>
    </location>
</feature>
<dbReference type="InterPro" id="IPR036721">
    <property type="entry name" value="RCK_C_sf"/>
</dbReference>
<dbReference type="PANTHER" id="PTHR45711">
    <property type="entry name" value="CHLORIDE CHANNEL PROTEIN"/>
    <property type="match status" value="1"/>
</dbReference>
<evidence type="ECO:0000313" key="11">
    <source>
        <dbReference type="Proteomes" id="UP000003100"/>
    </source>
</evidence>
<dbReference type="Proteomes" id="UP000003100">
    <property type="component" value="Unassembled WGS sequence"/>
</dbReference>
<evidence type="ECO:0000256" key="1">
    <source>
        <dbReference type="ARBA" id="ARBA00004141"/>
    </source>
</evidence>